<dbReference type="Proteomes" id="UP000179001">
    <property type="component" value="Unassembled WGS sequence"/>
</dbReference>
<evidence type="ECO:0000313" key="1">
    <source>
        <dbReference type="EMBL" id="OGF33451.1"/>
    </source>
</evidence>
<comment type="caution">
    <text evidence="1">The sequence shown here is derived from an EMBL/GenBank/DDBJ whole genome shotgun (WGS) entry which is preliminary data.</text>
</comment>
<organism evidence="1 2">
    <name type="scientific">Candidatus Falkowbacteria bacterium RIFOXYC2_FULL_36_12</name>
    <dbReference type="NCBI Taxonomy" id="1798002"/>
    <lineage>
        <taxon>Bacteria</taxon>
        <taxon>Candidatus Falkowiibacteriota</taxon>
    </lineage>
</organism>
<evidence type="ECO:0000313" key="2">
    <source>
        <dbReference type="Proteomes" id="UP000179001"/>
    </source>
</evidence>
<dbReference type="AlphaFoldDB" id="A0A1F5T4S8"/>
<name>A0A1F5T4S8_9BACT</name>
<protein>
    <submittedName>
        <fullName evidence="1">Uncharacterized protein</fullName>
    </submittedName>
</protein>
<dbReference type="EMBL" id="MFGJ01000001">
    <property type="protein sequence ID" value="OGF33451.1"/>
    <property type="molecule type" value="Genomic_DNA"/>
</dbReference>
<proteinExistence type="predicted"/>
<sequence>MLDGAELSQNDAVIYSGLEYYLRVEEKLREFFSLVNYCGGYCYYTDGVGCCTGEFYIDANVELNRQRKSLYGGKVKRSNCDDTKPCRFHCPSSGCSLVTHRSVVCNSFVCQSFRRYLMQQYQISYDSGEMAQLLKILLRNVLKKRELDYLLNKINSWIFQVKKVDNR</sequence>
<reference evidence="1 2" key="1">
    <citation type="journal article" date="2016" name="Nat. Commun.">
        <title>Thousands of microbial genomes shed light on interconnected biogeochemical processes in an aquifer system.</title>
        <authorList>
            <person name="Anantharaman K."/>
            <person name="Brown C.T."/>
            <person name="Hug L.A."/>
            <person name="Sharon I."/>
            <person name="Castelle C.J."/>
            <person name="Probst A.J."/>
            <person name="Thomas B.C."/>
            <person name="Singh A."/>
            <person name="Wilkins M.J."/>
            <person name="Karaoz U."/>
            <person name="Brodie E.L."/>
            <person name="Williams K.H."/>
            <person name="Hubbard S.S."/>
            <person name="Banfield J.F."/>
        </authorList>
    </citation>
    <scope>NUCLEOTIDE SEQUENCE [LARGE SCALE GENOMIC DNA]</scope>
</reference>
<accession>A0A1F5T4S8</accession>
<gene>
    <name evidence="1" type="ORF">A2478_02040</name>
</gene>